<dbReference type="SUPFAM" id="SSF52540">
    <property type="entry name" value="P-loop containing nucleoside triphosphate hydrolases"/>
    <property type="match status" value="1"/>
</dbReference>
<dbReference type="PANTHER" id="PTHR43788">
    <property type="entry name" value="DNA2/NAM7 HELICASE FAMILY MEMBER"/>
    <property type="match status" value="1"/>
</dbReference>
<dbReference type="GO" id="GO:0016787">
    <property type="term" value="F:hydrolase activity"/>
    <property type="evidence" value="ECO:0007669"/>
    <property type="project" value="UniProtKB-KW"/>
</dbReference>
<comment type="catalytic activity">
    <reaction evidence="6">
        <text>ATP + H2O = ADP + phosphate + H(+)</text>
        <dbReference type="Rhea" id="RHEA:13065"/>
        <dbReference type="ChEBI" id="CHEBI:15377"/>
        <dbReference type="ChEBI" id="CHEBI:15378"/>
        <dbReference type="ChEBI" id="CHEBI:30616"/>
        <dbReference type="ChEBI" id="CHEBI:43474"/>
        <dbReference type="ChEBI" id="CHEBI:456216"/>
        <dbReference type="EC" id="3.6.4.12"/>
    </reaction>
    <physiologicalReaction direction="left-to-right" evidence="6">
        <dbReference type="Rhea" id="RHEA:13066"/>
    </physiologicalReaction>
</comment>
<dbReference type="InterPro" id="IPR001878">
    <property type="entry name" value="Znf_CCHC"/>
</dbReference>
<dbReference type="Pfam" id="PF13086">
    <property type="entry name" value="AAA_11"/>
    <property type="match status" value="1"/>
</dbReference>
<dbReference type="PANTHER" id="PTHR43788:SF16">
    <property type="entry name" value="HELICASE WITH ZINC FINGER 2"/>
    <property type="match status" value="1"/>
</dbReference>
<organism evidence="10 11">
    <name type="scientific">Meloidogyne floridensis</name>
    <dbReference type="NCBI Taxonomy" id="298350"/>
    <lineage>
        <taxon>Eukaryota</taxon>
        <taxon>Metazoa</taxon>
        <taxon>Ecdysozoa</taxon>
        <taxon>Nematoda</taxon>
        <taxon>Chromadorea</taxon>
        <taxon>Rhabditida</taxon>
        <taxon>Tylenchina</taxon>
        <taxon>Tylenchomorpha</taxon>
        <taxon>Tylenchoidea</taxon>
        <taxon>Meloidogynidae</taxon>
        <taxon>Meloidogyninae</taxon>
        <taxon>Meloidogyne</taxon>
    </lineage>
</organism>
<proteinExistence type="inferred from homology"/>
<evidence type="ECO:0000313" key="11">
    <source>
        <dbReference type="WBParaSite" id="scf7180000419594.g4059"/>
    </source>
</evidence>
<evidence type="ECO:0000259" key="8">
    <source>
        <dbReference type="PROSITE" id="PS50158"/>
    </source>
</evidence>
<comment type="similarity">
    <text evidence="1">Belongs to the DNA2/NAM7 helicase family.</text>
</comment>
<dbReference type="PROSITE" id="PS50158">
    <property type="entry name" value="ZF_CCHC"/>
    <property type="match status" value="1"/>
</dbReference>
<reference evidence="11" key="1">
    <citation type="submission" date="2022-11" db="UniProtKB">
        <authorList>
            <consortium name="WormBaseParasite"/>
        </authorList>
    </citation>
    <scope>IDENTIFICATION</scope>
</reference>
<dbReference type="PROSITE" id="PS51192">
    <property type="entry name" value="HELICASE_ATP_BIND_1"/>
    <property type="match status" value="1"/>
</dbReference>
<dbReference type="CDD" id="cd18808">
    <property type="entry name" value="SF1_C_Upf1"/>
    <property type="match status" value="1"/>
</dbReference>
<keyword evidence="5" id="KW-0067">ATP-binding</keyword>
<name>A0A915NR47_9BILA</name>
<evidence type="ECO:0000256" key="7">
    <source>
        <dbReference type="PROSITE-ProRule" id="PRU00047"/>
    </source>
</evidence>
<dbReference type="InterPro" id="IPR041679">
    <property type="entry name" value="DNA2/NAM7-like_C"/>
</dbReference>
<evidence type="ECO:0000256" key="4">
    <source>
        <dbReference type="ARBA" id="ARBA00022806"/>
    </source>
</evidence>
<feature type="domain" description="CCHC-type" evidence="8">
    <location>
        <begin position="1058"/>
        <end position="1073"/>
    </location>
</feature>
<dbReference type="Gene3D" id="3.40.50.300">
    <property type="entry name" value="P-loop containing nucleotide triphosphate hydrolases"/>
    <property type="match status" value="2"/>
</dbReference>
<evidence type="ECO:0000313" key="10">
    <source>
        <dbReference type="Proteomes" id="UP000887560"/>
    </source>
</evidence>
<dbReference type="InterPro" id="IPR027417">
    <property type="entry name" value="P-loop_NTPase"/>
</dbReference>
<dbReference type="GO" id="GO:0008270">
    <property type="term" value="F:zinc ion binding"/>
    <property type="evidence" value="ECO:0007669"/>
    <property type="project" value="UniProtKB-KW"/>
</dbReference>
<dbReference type="InterPro" id="IPR041677">
    <property type="entry name" value="DNA2/NAM7_AAA_11"/>
</dbReference>
<feature type="domain" description="Helicase ATP-binding" evidence="9">
    <location>
        <begin position="551"/>
        <end position="754"/>
    </location>
</feature>
<dbReference type="GO" id="GO:0043139">
    <property type="term" value="F:5'-3' DNA helicase activity"/>
    <property type="evidence" value="ECO:0007669"/>
    <property type="project" value="TreeGrafter"/>
</dbReference>
<evidence type="ECO:0000256" key="3">
    <source>
        <dbReference type="ARBA" id="ARBA00022801"/>
    </source>
</evidence>
<dbReference type="InterPro" id="IPR047187">
    <property type="entry name" value="SF1_C_Upf1"/>
</dbReference>
<evidence type="ECO:0000256" key="6">
    <source>
        <dbReference type="ARBA" id="ARBA00048432"/>
    </source>
</evidence>
<keyword evidence="4" id="KW-0347">Helicase</keyword>
<dbReference type="AlphaFoldDB" id="A0A915NR47"/>
<keyword evidence="7" id="KW-0863">Zinc-finger</keyword>
<dbReference type="GO" id="GO:0003676">
    <property type="term" value="F:nucleic acid binding"/>
    <property type="evidence" value="ECO:0007669"/>
    <property type="project" value="InterPro"/>
</dbReference>
<dbReference type="SMART" id="SM00487">
    <property type="entry name" value="DEXDc"/>
    <property type="match status" value="1"/>
</dbReference>
<evidence type="ECO:0000259" key="9">
    <source>
        <dbReference type="PROSITE" id="PS51192"/>
    </source>
</evidence>
<sequence length="1073" mass="120521">MSKQQNYEPLSPAPMDTDESIIDFDSRELLAMASGEYISILETLDEDALLAEDMEVEDQIDAALEQIEEVGKTNATYESIITKFANEAKIGKPEQVEEKFENKGFGKIDWGNEDETLGEESYNYIVCQTNEKDVVVTPIKKIPKEWPNFVLVEDSLVSNPRLDAKRSLQMGDLVEIISFELLTNKVPLTSGQITFQTENPNWINSVSRIICQAKATKLKSVFQQSMREVPGIAMDIQINRKTKALKCIKVICPYLPVSQRVYKRQINDLSILNHIKKEPITLQTNVISRPSDLKIGKDGSYILPGNSQFGNQNDRKVHQPTLVIGISKPSLKYTYPFTQNMSRKELRYSENVIGAALSAYIDQIKTDLSEAQVVVVPEIEETKGNIIILNFEYILDSKKQLVKFVDSWEDDSPLSIRLNSPDSKPCASGYVLESERSTYFDKFLFRARILIAYQDARNYDAQSDFEFINEKCEIKISPTASINTLETRMESFANNLITEISELQTPRGKITKILLGLASKNESPQIDWQTIYKNHPAIRRLQGGQRETARLILDDQSRGVFQQAPPGTGKTFTAMSIVAALLKKYPETHILCVAPLNVAVVKMCEELAEALKVEGIDEKVLALFSGNGKMRYKEQIENISPHLLACAVDSPEFTTKLEEAELKKVEKYKKACTSHPRLAAEGTIAQLLLSHEKRRVIFVTLGLCEQLSKLFENTEILVLDEAGQAPFAQLLSTTTFFPKLKKVLVTGDKFQLKVHLQSLPETIRENYGLDTCIQILDSTPGVDKTTLTVSFRSHEQIVKCVEAGAYTPANEVLYPKQGGEFTMLTRMKNFFTPVANSPIILLNQTSPMVLQDVSYSSSNPGQTRTCIQLLEALINAGFEGNIRVICLYSAQLREIGIEISNRSLTGIQTLSADAMQGHETDLAIVVTTATQRNESGADKSVEFWADPARANVALSRGKHGLIIIGDLKYLMNRGGIWNRFISKAMEFTVVADSIQYCNAMQNTEAQYIRGTLHVNGRTVQDYNFYAGSAKSYNLNQYYPSNSDRPRRAEKREWAPSNCNQCGKRGHTERECRN</sequence>
<dbReference type="WBParaSite" id="scf7180000419594.g4059">
    <property type="protein sequence ID" value="scf7180000419594.g4059"/>
    <property type="gene ID" value="scf7180000419594.g4059"/>
</dbReference>
<keyword evidence="7" id="KW-0479">Metal-binding</keyword>
<dbReference type="GO" id="GO:0005524">
    <property type="term" value="F:ATP binding"/>
    <property type="evidence" value="ECO:0007669"/>
    <property type="project" value="UniProtKB-KW"/>
</dbReference>
<accession>A0A915NR47</accession>
<keyword evidence="7" id="KW-0862">Zinc</keyword>
<evidence type="ECO:0000256" key="1">
    <source>
        <dbReference type="ARBA" id="ARBA00007913"/>
    </source>
</evidence>
<protein>
    <submittedName>
        <fullName evidence="11">CCHC-type domain-containing protein</fullName>
    </submittedName>
</protein>
<keyword evidence="3" id="KW-0378">Hydrolase</keyword>
<dbReference type="Pfam" id="PF13087">
    <property type="entry name" value="AAA_12"/>
    <property type="match status" value="1"/>
</dbReference>
<dbReference type="InterPro" id="IPR014001">
    <property type="entry name" value="Helicase_ATP-bd"/>
</dbReference>
<dbReference type="Proteomes" id="UP000887560">
    <property type="component" value="Unplaced"/>
</dbReference>
<evidence type="ECO:0000256" key="2">
    <source>
        <dbReference type="ARBA" id="ARBA00022741"/>
    </source>
</evidence>
<evidence type="ECO:0000256" key="5">
    <source>
        <dbReference type="ARBA" id="ARBA00022840"/>
    </source>
</evidence>
<keyword evidence="10" id="KW-1185">Reference proteome</keyword>
<dbReference type="InterPro" id="IPR050534">
    <property type="entry name" value="Coronavir_polyprotein_1ab"/>
</dbReference>
<keyword evidence="2" id="KW-0547">Nucleotide-binding</keyword>